<evidence type="ECO:0000256" key="2">
    <source>
        <dbReference type="ARBA" id="ARBA00023026"/>
    </source>
</evidence>
<dbReference type="CDD" id="cd00118">
    <property type="entry name" value="LysM"/>
    <property type="match status" value="1"/>
</dbReference>
<keyword evidence="2" id="KW-0843">Virulence</keyword>
<protein>
    <recommendedName>
        <fullName evidence="5">LysM domain-containing protein</fullName>
    </recommendedName>
</protein>
<dbReference type="PROSITE" id="PS51782">
    <property type="entry name" value="LYSM"/>
    <property type="match status" value="1"/>
</dbReference>
<dbReference type="EMBL" id="JAPEUR010000007">
    <property type="protein sequence ID" value="KAJ4328745.1"/>
    <property type="molecule type" value="Genomic_DNA"/>
</dbReference>
<dbReference type="InterPro" id="IPR018392">
    <property type="entry name" value="LysM"/>
</dbReference>
<dbReference type="Proteomes" id="UP001140502">
    <property type="component" value="Unassembled WGS sequence"/>
</dbReference>
<evidence type="ECO:0000256" key="3">
    <source>
        <dbReference type="ARBA" id="ARBA00044955"/>
    </source>
</evidence>
<accession>A0A9W9BTY3</accession>
<dbReference type="InterPro" id="IPR052210">
    <property type="entry name" value="LysM1-like"/>
</dbReference>
<dbReference type="SUPFAM" id="SSF54106">
    <property type="entry name" value="LysM domain"/>
    <property type="match status" value="1"/>
</dbReference>
<dbReference type="OrthoDB" id="5985073at2759"/>
<dbReference type="AlphaFoldDB" id="A0A9W9BTY3"/>
<reference evidence="6" key="1">
    <citation type="submission" date="2022-10" db="EMBL/GenBank/DDBJ databases">
        <title>Tapping the CABI collections for fungal endophytes: first genome assemblies for Collariella, Neodidymelliopsis, Ascochyta clinopodiicola, Didymella pomorum, Didymosphaeria variabile, Neocosmospora piperis and Neocucurbitaria cava.</title>
        <authorList>
            <person name="Hill R."/>
        </authorList>
    </citation>
    <scope>NUCLEOTIDE SEQUENCE</scope>
    <source>
        <strain evidence="6">IMI 366586</strain>
    </source>
</reference>
<dbReference type="Pfam" id="PF01476">
    <property type="entry name" value="LysM"/>
    <property type="match status" value="1"/>
</dbReference>
<feature type="compositionally biased region" description="Low complexity" evidence="4">
    <location>
        <begin position="7"/>
        <end position="21"/>
    </location>
</feature>
<evidence type="ECO:0000256" key="4">
    <source>
        <dbReference type="SAM" id="MobiDB-lite"/>
    </source>
</evidence>
<feature type="domain" description="LysM" evidence="5">
    <location>
        <begin position="81"/>
        <end position="127"/>
    </location>
</feature>
<comment type="similarity">
    <text evidence="3">Belongs to the secreted LysM effector family.</text>
</comment>
<dbReference type="PANTHER" id="PTHR34997:SF23">
    <property type="entry name" value="LYSM DOMAIN-CONTAINING PROTEIN"/>
    <property type="match status" value="1"/>
</dbReference>
<name>A0A9W9BTY3_9HYPO</name>
<dbReference type="InterPro" id="IPR036779">
    <property type="entry name" value="LysM_dom_sf"/>
</dbReference>
<feature type="region of interest" description="Disordered" evidence="4">
    <location>
        <begin position="1"/>
        <end position="39"/>
    </location>
</feature>
<keyword evidence="7" id="KW-1185">Reference proteome</keyword>
<evidence type="ECO:0000256" key="1">
    <source>
        <dbReference type="ARBA" id="ARBA00022669"/>
    </source>
</evidence>
<organism evidence="6 7">
    <name type="scientific">Fusarium piperis</name>
    <dbReference type="NCBI Taxonomy" id="1435070"/>
    <lineage>
        <taxon>Eukaryota</taxon>
        <taxon>Fungi</taxon>
        <taxon>Dikarya</taxon>
        <taxon>Ascomycota</taxon>
        <taxon>Pezizomycotina</taxon>
        <taxon>Sordariomycetes</taxon>
        <taxon>Hypocreomycetidae</taxon>
        <taxon>Hypocreales</taxon>
        <taxon>Nectriaceae</taxon>
        <taxon>Fusarium</taxon>
        <taxon>Fusarium solani species complex</taxon>
    </lineage>
</organism>
<gene>
    <name evidence="6" type="ORF">N0V84_000748</name>
</gene>
<dbReference type="Gene3D" id="3.10.350.10">
    <property type="entry name" value="LysM domain"/>
    <property type="match status" value="1"/>
</dbReference>
<sequence>MDESSSETENTKVPTTTTLTSERIDGSEPAIETTSKEDRVKTVTKIATSTTTWCDTLTSTAGVSVATPSPITDGMKGGCQKFYRARAGDYCDKICKDHNISIEEFISWNPAVESDCALVMKDYYYCIGH</sequence>
<dbReference type="GO" id="GO:0008061">
    <property type="term" value="F:chitin binding"/>
    <property type="evidence" value="ECO:0007669"/>
    <property type="project" value="UniProtKB-KW"/>
</dbReference>
<evidence type="ECO:0000313" key="6">
    <source>
        <dbReference type="EMBL" id="KAJ4328745.1"/>
    </source>
</evidence>
<comment type="caution">
    <text evidence="6">The sequence shown here is derived from an EMBL/GenBank/DDBJ whole genome shotgun (WGS) entry which is preliminary data.</text>
</comment>
<keyword evidence="1" id="KW-0147">Chitin-binding</keyword>
<evidence type="ECO:0000259" key="5">
    <source>
        <dbReference type="PROSITE" id="PS51782"/>
    </source>
</evidence>
<evidence type="ECO:0000313" key="7">
    <source>
        <dbReference type="Proteomes" id="UP001140502"/>
    </source>
</evidence>
<proteinExistence type="inferred from homology"/>
<dbReference type="PANTHER" id="PTHR34997">
    <property type="entry name" value="AM15"/>
    <property type="match status" value="1"/>
</dbReference>